<gene>
    <name evidence="3" type="ORF">J2S07_004317</name>
</gene>
<dbReference type="EMBL" id="JAUSTU010000048">
    <property type="protein sequence ID" value="MDQ0157944.1"/>
    <property type="molecule type" value="Genomic_DNA"/>
</dbReference>
<dbReference type="InterPro" id="IPR006976">
    <property type="entry name" value="VanZ-like"/>
</dbReference>
<reference evidence="3 4" key="1">
    <citation type="submission" date="2023-07" db="EMBL/GenBank/DDBJ databases">
        <title>Genomic Encyclopedia of Type Strains, Phase IV (KMG-IV): sequencing the most valuable type-strain genomes for metagenomic binning, comparative biology and taxonomic classification.</title>
        <authorList>
            <person name="Goeker M."/>
        </authorList>
    </citation>
    <scope>NUCLEOTIDE SEQUENCE [LARGE SCALE GENOMIC DNA]</scope>
    <source>
        <strain evidence="3 4">DSM 23948</strain>
    </source>
</reference>
<keyword evidence="1" id="KW-0812">Transmembrane</keyword>
<keyword evidence="1" id="KW-1133">Transmembrane helix</keyword>
<feature type="transmembrane region" description="Helical" evidence="1">
    <location>
        <begin position="7"/>
        <end position="27"/>
    </location>
</feature>
<feature type="transmembrane region" description="Helical" evidence="1">
    <location>
        <begin position="130"/>
        <end position="146"/>
    </location>
</feature>
<feature type="transmembrane region" description="Helical" evidence="1">
    <location>
        <begin position="75"/>
        <end position="92"/>
    </location>
</feature>
<protein>
    <submittedName>
        <fullName evidence="3">Glycopeptide antibiotics resistance protein</fullName>
    </submittedName>
</protein>
<comment type="caution">
    <text evidence="3">The sequence shown here is derived from an EMBL/GenBank/DDBJ whole genome shotgun (WGS) entry which is preliminary data.</text>
</comment>
<name>A0ABT9VAF7_9BACL</name>
<dbReference type="RefSeq" id="WP_307152380.1">
    <property type="nucleotide sequence ID" value="NZ_JAUSTU010000048.1"/>
</dbReference>
<proteinExistence type="predicted"/>
<keyword evidence="4" id="KW-1185">Reference proteome</keyword>
<evidence type="ECO:0000313" key="3">
    <source>
        <dbReference type="EMBL" id="MDQ0157944.1"/>
    </source>
</evidence>
<evidence type="ECO:0000313" key="4">
    <source>
        <dbReference type="Proteomes" id="UP001231362"/>
    </source>
</evidence>
<dbReference type="PANTHER" id="PTHR36834">
    <property type="entry name" value="MEMBRANE PROTEIN-RELATED"/>
    <property type="match status" value="1"/>
</dbReference>
<sequence length="169" mass="19373">MRKIIKILLSISFVIYLLALVVLLFLGTRGFFWSDQSLIDYIRSSSNFVPFKTISLYITALFDGSMNMDIPIKNLFGNFLMFLPMGIYLPYYIKKINKVSSFVVTMVLLFFVIELVQVVTRRGSFDIDDLILNLLGALIGFAIWRTKGVQKALKKLDSKGISKRLLINR</sequence>
<feature type="domain" description="VanZ-like" evidence="2">
    <location>
        <begin position="13"/>
        <end position="145"/>
    </location>
</feature>
<keyword evidence="1" id="KW-0472">Membrane</keyword>
<organism evidence="3 4">
    <name type="scientific">Anoxybacillus andreesenii</name>
    <dbReference type="NCBI Taxonomy" id="1325932"/>
    <lineage>
        <taxon>Bacteria</taxon>
        <taxon>Bacillati</taxon>
        <taxon>Bacillota</taxon>
        <taxon>Bacilli</taxon>
        <taxon>Bacillales</taxon>
        <taxon>Anoxybacillaceae</taxon>
        <taxon>Anoxybacillus</taxon>
    </lineage>
</organism>
<dbReference type="PANTHER" id="PTHR36834:SF1">
    <property type="entry name" value="INTEGRAL MEMBRANE PROTEIN"/>
    <property type="match status" value="1"/>
</dbReference>
<evidence type="ECO:0000256" key="1">
    <source>
        <dbReference type="SAM" id="Phobius"/>
    </source>
</evidence>
<accession>A0ABT9VAF7</accession>
<dbReference type="Pfam" id="PF04892">
    <property type="entry name" value="VanZ"/>
    <property type="match status" value="1"/>
</dbReference>
<feature type="transmembrane region" description="Helical" evidence="1">
    <location>
        <begin position="99"/>
        <end position="118"/>
    </location>
</feature>
<dbReference type="InterPro" id="IPR053150">
    <property type="entry name" value="Teicoplanin_resist-assoc"/>
</dbReference>
<dbReference type="Proteomes" id="UP001231362">
    <property type="component" value="Unassembled WGS sequence"/>
</dbReference>
<evidence type="ECO:0000259" key="2">
    <source>
        <dbReference type="Pfam" id="PF04892"/>
    </source>
</evidence>